<organism evidence="2 3">
    <name type="scientific">Pisciglobus halotolerans</name>
    <dbReference type="NCBI Taxonomy" id="745365"/>
    <lineage>
        <taxon>Bacteria</taxon>
        <taxon>Bacillati</taxon>
        <taxon>Bacillota</taxon>
        <taxon>Bacilli</taxon>
        <taxon>Lactobacillales</taxon>
        <taxon>Carnobacteriaceae</taxon>
    </lineage>
</organism>
<dbReference type="AlphaFoldDB" id="A0A1I3C6F8"/>
<evidence type="ECO:0000256" key="1">
    <source>
        <dbReference type="SAM" id="SignalP"/>
    </source>
</evidence>
<dbReference type="InterPro" id="IPR006059">
    <property type="entry name" value="SBP"/>
</dbReference>
<name>A0A1I3C6F8_9LACT</name>
<keyword evidence="3" id="KW-1185">Reference proteome</keyword>
<proteinExistence type="predicted"/>
<dbReference type="InterPro" id="IPR050490">
    <property type="entry name" value="Bact_solute-bd_prot1"/>
</dbReference>
<dbReference type="Gene3D" id="3.40.190.10">
    <property type="entry name" value="Periplasmic binding protein-like II"/>
    <property type="match status" value="2"/>
</dbReference>
<reference evidence="2 3" key="1">
    <citation type="submission" date="2016-10" db="EMBL/GenBank/DDBJ databases">
        <authorList>
            <person name="de Groot N.N."/>
        </authorList>
    </citation>
    <scope>NUCLEOTIDE SEQUENCE [LARGE SCALE GENOMIC DNA]</scope>
    <source>
        <strain evidence="2 3">DSM 27630</strain>
    </source>
</reference>
<dbReference type="SUPFAM" id="SSF53850">
    <property type="entry name" value="Periplasmic binding protein-like II"/>
    <property type="match status" value="1"/>
</dbReference>
<keyword evidence="1" id="KW-0732">Signal</keyword>
<dbReference type="PANTHER" id="PTHR43649:SF14">
    <property type="entry name" value="BLR3389 PROTEIN"/>
    <property type="match status" value="1"/>
</dbReference>
<sequence>MNKQKTLIGLLIGSALLLAACGGGSGSDQQDNTEGGKVLQVSYPSWWEDWFKDLEKDFEAANEGVDVELIPLYDDTTTKQAIMMQSKDTAPDVAIEDTFILNSDVNAGYLSSLDDFVNNWDDWSNIEETTKEGVKGEDGSIYGVPFSTDVQGLWYDKKIFDQAGISVPFEPTNWQDILDAAEKVHAANKETIPLFLYATKSTGEATSMRTFQVLYSGTGSELYDWEAGKWVIDENALTDTFTFIQDVYQNDLGPSMSVASNSQIGTMLAEDYMQNGGVAMVIDGNWVSGSWREGRAKPWLDALDTWDFIPFPTQTGKDPKYTSMSGGWAFSIPKQADNKALAEKFIQMAVDEEHQLGYVTQTGDMTVRTDVAKNEEYLNQPVSNYKEAGEILQYSHFRPAVDDYPTVSTHIQEVVESVASGNATPEQAVKAYHAGLERIVGADNIMKK</sequence>
<gene>
    <name evidence="2" type="ORF">SAMN04489868_11413</name>
</gene>
<feature type="signal peptide" evidence="1">
    <location>
        <begin position="1"/>
        <end position="19"/>
    </location>
</feature>
<dbReference type="Proteomes" id="UP000198668">
    <property type="component" value="Unassembled WGS sequence"/>
</dbReference>
<feature type="chain" id="PRO_5038557602" evidence="1">
    <location>
        <begin position="20"/>
        <end position="448"/>
    </location>
</feature>
<dbReference type="PROSITE" id="PS51257">
    <property type="entry name" value="PROKAR_LIPOPROTEIN"/>
    <property type="match status" value="1"/>
</dbReference>
<dbReference type="Pfam" id="PF01547">
    <property type="entry name" value="SBP_bac_1"/>
    <property type="match status" value="1"/>
</dbReference>
<dbReference type="PANTHER" id="PTHR43649">
    <property type="entry name" value="ARABINOSE-BINDING PROTEIN-RELATED"/>
    <property type="match status" value="1"/>
</dbReference>
<evidence type="ECO:0000313" key="3">
    <source>
        <dbReference type="Proteomes" id="UP000198668"/>
    </source>
</evidence>
<evidence type="ECO:0000313" key="2">
    <source>
        <dbReference type="EMBL" id="SFH70013.1"/>
    </source>
</evidence>
<dbReference type="EMBL" id="FOQE01000014">
    <property type="protein sequence ID" value="SFH70013.1"/>
    <property type="molecule type" value="Genomic_DNA"/>
</dbReference>
<dbReference type="RefSeq" id="WP_177186183.1">
    <property type="nucleotide sequence ID" value="NZ_FOQE01000014.1"/>
</dbReference>
<accession>A0A1I3C6F8</accession>
<protein>
    <submittedName>
        <fullName evidence="2">Carbohydrate ABC transporter substrate-binding protein, CUT1 family</fullName>
    </submittedName>
</protein>